<evidence type="ECO:0000256" key="1">
    <source>
        <dbReference type="SAM" id="MobiDB-lite"/>
    </source>
</evidence>
<dbReference type="Gene3D" id="1.10.10.10">
    <property type="entry name" value="Winged helix-like DNA-binding domain superfamily/Winged helix DNA-binding domain"/>
    <property type="match status" value="1"/>
</dbReference>
<dbReference type="Pfam" id="PF09299">
    <property type="entry name" value="Mu-transpos_C"/>
    <property type="match status" value="1"/>
</dbReference>
<dbReference type="SUPFAM" id="SSF50610">
    <property type="entry name" value="mu transposase, C-terminal domain"/>
    <property type="match status" value="1"/>
</dbReference>
<gene>
    <name evidence="4" type="ORF">J2D75_08615</name>
</gene>
<dbReference type="EMBL" id="JAFVMG010000007">
    <property type="protein sequence ID" value="MBO1328539.1"/>
    <property type="molecule type" value="Genomic_DNA"/>
</dbReference>
<reference evidence="4 5" key="1">
    <citation type="submission" date="2021-03" db="EMBL/GenBank/DDBJ databases">
        <title>The complete genome sequence of Acetobacter suratthaniensis TBRC 1719.</title>
        <authorList>
            <person name="Charoenyingcharoen P."/>
            <person name="Yukphan P."/>
        </authorList>
    </citation>
    <scope>NUCLEOTIDE SEQUENCE [LARGE SCALE GENOMIC DNA]</scope>
    <source>
        <strain evidence="4 5">TBRC 1719</strain>
    </source>
</reference>
<feature type="compositionally biased region" description="Basic and acidic residues" evidence="1">
    <location>
        <begin position="639"/>
        <end position="656"/>
    </location>
</feature>
<dbReference type="Gene3D" id="2.30.30.130">
    <property type="entry name" value="Transposase, Mu, C-terminal"/>
    <property type="match status" value="1"/>
</dbReference>
<keyword evidence="5" id="KW-1185">Reference proteome</keyword>
<dbReference type="Gene3D" id="3.30.420.10">
    <property type="entry name" value="Ribonuclease H-like superfamily/Ribonuclease H"/>
    <property type="match status" value="1"/>
</dbReference>
<dbReference type="SUPFAM" id="SSF53098">
    <property type="entry name" value="Ribonuclease H-like"/>
    <property type="match status" value="1"/>
</dbReference>
<dbReference type="Proteomes" id="UP000664399">
    <property type="component" value="Unassembled WGS sequence"/>
</dbReference>
<evidence type="ECO:0000259" key="3">
    <source>
        <dbReference type="PROSITE" id="PS51702"/>
    </source>
</evidence>
<dbReference type="InterPro" id="IPR015378">
    <property type="entry name" value="Transposase-like_Mu_C"/>
</dbReference>
<evidence type="ECO:0000259" key="2">
    <source>
        <dbReference type="PROSITE" id="PS50994"/>
    </source>
</evidence>
<dbReference type="InterPro" id="IPR001584">
    <property type="entry name" value="Integrase_cat-core"/>
</dbReference>
<dbReference type="InterPro" id="IPR015126">
    <property type="entry name" value="Mu_I-gamma"/>
</dbReference>
<dbReference type="PROSITE" id="PS51702">
    <property type="entry name" value="HTH_MU"/>
    <property type="match status" value="1"/>
</dbReference>
<organism evidence="4 5">
    <name type="scientific">Acetobacter suratthaniensis</name>
    <dbReference type="NCBI Taxonomy" id="1502841"/>
    <lineage>
        <taxon>Bacteria</taxon>
        <taxon>Pseudomonadati</taxon>
        <taxon>Pseudomonadota</taxon>
        <taxon>Alphaproteobacteria</taxon>
        <taxon>Acetobacterales</taxon>
        <taxon>Acetobacteraceae</taxon>
        <taxon>Acetobacter</taxon>
    </lineage>
</organism>
<dbReference type="InterPro" id="IPR009057">
    <property type="entry name" value="Homeodomain-like_sf"/>
</dbReference>
<feature type="domain" description="Integrase catalytic" evidence="2">
    <location>
        <begin position="249"/>
        <end position="463"/>
    </location>
</feature>
<proteinExistence type="predicted"/>
<dbReference type="InterPro" id="IPR009004">
    <property type="entry name" value="Transposase_Mu_C"/>
</dbReference>
<dbReference type="Gene3D" id="6.10.250.2550">
    <property type="match status" value="1"/>
</dbReference>
<dbReference type="Pfam" id="PF02914">
    <property type="entry name" value="DDE_2"/>
    <property type="match status" value="1"/>
</dbReference>
<evidence type="ECO:0000313" key="5">
    <source>
        <dbReference type="Proteomes" id="UP000664399"/>
    </source>
</evidence>
<dbReference type="Pfam" id="PF09039">
    <property type="entry name" value="HTH_Tnp_Mu_2"/>
    <property type="match status" value="1"/>
</dbReference>
<name>A0ABS3LMD7_9PROT</name>
<dbReference type="Gene3D" id="1.10.10.60">
    <property type="entry name" value="Homeodomain-like"/>
    <property type="match status" value="2"/>
</dbReference>
<feature type="domain" description="HTH Mu-type" evidence="3">
    <location>
        <begin position="5"/>
        <end position="78"/>
    </location>
</feature>
<dbReference type="InterPro" id="IPR004189">
    <property type="entry name" value="Phage_Mu_transposase"/>
</dbReference>
<dbReference type="InterPro" id="IPR012337">
    <property type="entry name" value="RNaseH-like_sf"/>
</dbReference>
<sequence>MLTREWATLPEMAALGLPGIPDERALQVRAQKHRWNRPEWRNQVWRKREVAGGCVEYSFRVLDRAAQLVWMHKFLEISEGDEKSAVSNADHRYDAEWQAYDKATDKAKAKALKVLGYLDRIVRLVEAGLTNEEAIHEVRLDAGLSRTTIQNWRRRVKDVPRNHWLPMLVDQHKGNVKKRASCDEQALEFFKSRWLQPERPKFEKCYRDLVTAAEEQGWVIPSINTMKRRVKELPQMVVTMARHGKDAAKQMIPAQERDRTYLHAMQAVNADGHKWDIFVLWPDGVVARPVMAAWQDLYSNTILSWRVDRSENTDLIQLAFGDMIEKWGIPEEALMDNGRAFASKRMTGGAKTRFRFKIKEDDVNGVMTILGVKTHWAIPRHGQSKPIERAFGDMEENIAKDLRFAGAYVGNNPLAKPENYGSKAIPLEEFLKVVEQGIKEHNNRPNRHTPTCGGKKSFFQAFSESLSIRPVRKATEAQRHLWLLAAENVTVNKKNGSIRFMKNRYFADFLHEHLGESVVVRYDPQNLHSDLHVYAKNGSFLGNAPVIEKTGFFDTQAAGETKRKERKILRNVKENLELQRSMSPGEMIDLMPKISDAQDDLVETKVVRPLRPKPFVSNGNAAVAQHDEEEEDWLSKYNEQTRPETRSLRLVDTDED</sequence>
<dbReference type="SUPFAM" id="SSF46689">
    <property type="entry name" value="Homeodomain-like"/>
    <property type="match status" value="2"/>
</dbReference>
<evidence type="ECO:0000313" key="4">
    <source>
        <dbReference type="EMBL" id="MBO1328539.1"/>
    </source>
</evidence>
<protein>
    <submittedName>
        <fullName evidence="4">Mu transposase C-terminal domain-containing protein</fullName>
    </submittedName>
</protein>
<dbReference type="PROSITE" id="PS50994">
    <property type="entry name" value="INTEGRASE"/>
    <property type="match status" value="1"/>
</dbReference>
<comment type="caution">
    <text evidence="4">The sequence shown here is derived from an EMBL/GenBank/DDBJ whole genome shotgun (WGS) entry which is preliminary data.</text>
</comment>
<dbReference type="InterPro" id="IPR036388">
    <property type="entry name" value="WH-like_DNA-bd_sf"/>
</dbReference>
<feature type="region of interest" description="Disordered" evidence="1">
    <location>
        <begin position="617"/>
        <end position="656"/>
    </location>
</feature>
<accession>A0ABS3LMD7</accession>
<dbReference type="InterPro" id="IPR036397">
    <property type="entry name" value="RNaseH_sf"/>
</dbReference>
<dbReference type="InterPro" id="IPR003314">
    <property type="entry name" value="Mu-type_HTH"/>
</dbReference>